<name>A0A7J8JX67_MOLMO</name>
<sequence length="177" mass="19018">MSGINLTLQTSDCGEDQVPLRPAGGLVQLLAFRVDGLPPSQQQHTEREEGRERNIDEREHWPPSAGPPLGIGPTSWACALTGNRTSDVFVWGPRSATEPPQLSKTLTFEGTTFPRRRGAPGRQGHMGGTSLCQEADTGAKRAWPSVSMGPSQRERGRELGWGRVNAFSSLGCGEGSP</sequence>
<keyword evidence="3" id="KW-1185">Reference proteome</keyword>
<gene>
    <name evidence="2" type="ORF">HJG59_007773</name>
</gene>
<accession>A0A7J8JX67</accession>
<reference evidence="2 3" key="1">
    <citation type="journal article" date="2020" name="Nature">
        <title>Six reference-quality genomes reveal evolution of bat adaptations.</title>
        <authorList>
            <person name="Jebb D."/>
            <person name="Huang Z."/>
            <person name="Pippel M."/>
            <person name="Hughes G.M."/>
            <person name="Lavrichenko K."/>
            <person name="Devanna P."/>
            <person name="Winkler S."/>
            <person name="Jermiin L.S."/>
            <person name="Skirmuntt E.C."/>
            <person name="Katzourakis A."/>
            <person name="Burkitt-Gray L."/>
            <person name="Ray D.A."/>
            <person name="Sullivan K.A.M."/>
            <person name="Roscito J.G."/>
            <person name="Kirilenko B.M."/>
            <person name="Davalos L.M."/>
            <person name="Corthals A.P."/>
            <person name="Power M.L."/>
            <person name="Jones G."/>
            <person name="Ransome R.D."/>
            <person name="Dechmann D.K.N."/>
            <person name="Locatelli A.G."/>
            <person name="Puechmaille S.J."/>
            <person name="Fedrigo O."/>
            <person name="Jarvis E.D."/>
            <person name="Hiller M."/>
            <person name="Vernes S.C."/>
            <person name="Myers E.W."/>
            <person name="Teeling E.C."/>
        </authorList>
    </citation>
    <scope>NUCLEOTIDE SEQUENCE [LARGE SCALE GENOMIC DNA]</scope>
    <source>
        <strain evidence="2">MMolMol1</strain>
        <tissue evidence="2">Muscle</tissue>
    </source>
</reference>
<organism evidence="2 3">
    <name type="scientific">Molossus molossus</name>
    <name type="common">Pallas' mastiff bat</name>
    <name type="synonym">Vespertilio molossus</name>
    <dbReference type="NCBI Taxonomy" id="27622"/>
    <lineage>
        <taxon>Eukaryota</taxon>
        <taxon>Metazoa</taxon>
        <taxon>Chordata</taxon>
        <taxon>Craniata</taxon>
        <taxon>Vertebrata</taxon>
        <taxon>Euteleostomi</taxon>
        <taxon>Mammalia</taxon>
        <taxon>Eutheria</taxon>
        <taxon>Laurasiatheria</taxon>
        <taxon>Chiroptera</taxon>
        <taxon>Yangochiroptera</taxon>
        <taxon>Molossidae</taxon>
        <taxon>Molossus</taxon>
    </lineage>
</organism>
<evidence type="ECO:0000313" key="3">
    <source>
        <dbReference type="Proteomes" id="UP000550707"/>
    </source>
</evidence>
<comment type="caution">
    <text evidence="2">The sequence shown here is derived from an EMBL/GenBank/DDBJ whole genome shotgun (WGS) entry which is preliminary data.</text>
</comment>
<dbReference type="AlphaFoldDB" id="A0A7J8JX67"/>
<dbReference type="InParanoid" id="A0A7J8JX67"/>
<evidence type="ECO:0000256" key="1">
    <source>
        <dbReference type="SAM" id="MobiDB-lite"/>
    </source>
</evidence>
<dbReference type="EMBL" id="JACASF010000001">
    <property type="protein sequence ID" value="KAF6500712.1"/>
    <property type="molecule type" value="Genomic_DNA"/>
</dbReference>
<evidence type="ECO:0000313" key="2">
    <source>
        <dbReference type="EMBL" id="KAF6500712.1"/>
    </source>
</evidence>
<feature type="compositionally biased region" description="Basic and acidic residues" evidence="1">
    <location>
        <begin position="44"/>
        <end position="61"/>
    </location>
</feature>
<protein>
    <submittedName>
        <fullName evidence="2">Uncharacterized protein</fullName>
    </submittedName>
</protein>
<feature type="region of interest" description="Disordered" evidence="1">
    <location>
        <begin position="37"/>
        <end position="75"/>
    </location>
</feature>
<dbReference type="Proteomes" id="UP000550707">
    <property type="component" value="Unassembled WGS sequence"/>
</dbReference>
<feature type="region of interest" description="Disordered" evidence="1">
    <location>
        <begin position="111"/>
        <end position="160"/>
    </location>
</feature>
<proteinExistence type="predicted"/>